<evidence type="ECO:0000313" key="3">
    <source>
        <dbReference type="Proteomes" id="UP000807504"/>
    </source>
</evidence>
<dbReference type="AlphaFoldDB" id="A0A8T0E5D1"/>
<keyword evidence="3" id="KW-1185">Reference proteome</keyword>
<accession>A0A8T0E5D1</accession>
<dbReference type="EMBL" id="JABXBU010002230">
    <property type="protein sequence ID" value="KAF8766538.1"/>
    <property type="molecule type" value="Genomic_DNA"/>
</dbReference>
<proteinExistence type="predicted"/>
<name>A0A8T0E5D1_ARGBR</name>
<organism evidence="2 3">
    <name type="scientific">Argiope bruennichi</name>
    <name type="common">Wasp spider</name>
    <name type="synonym">Aranea bruennichi</name>
    <dbReference type="NCBI Taxonomy" id="94029"/>
    <lineage>
        <taxon>Eukaryota</taxon>
        <taxon>Metazoa</taxon>
        <taxon>Ecdysozoa</taxon>
        <taxon>Arthropoda</taxon>
        <taxon>Chelicerata</taxon>
        <taxon>Arachnida</taxon>
        <taxon>Araneae</taxon>
        <taxon>Araneomorphae</taxon>
        <taxon>Entelegynae</taxon>
        <taxon>Araneoidea</taxon>
        <taxon>Araneidae</taxon>
        <taxon>Argiope</taxon>
    </lineage>
</organism>
<gene>
    <name evidence="2" type="ORF">HNY73_019591</name>
</gene>
<sequence length="124" mass="13417">MGGKRKKEEGDPRGKREAYGEGPQRNPTGATPATGYEGGPAGGRSPKSNRLNLVTPLSARTRLKKRRAVAETNPNPNPNATVLIISFNRTGNELLLISHLAVWHGPPFTESVYPLCCPVTIQFL</sequence>
<evidence type="ECO:0000256" key="1">
    <source>
        <dbReference type="SAM" id="MobiDB-lite"/>
    </source>
</evidence>
<reference evidence="2" key="2">
    <citation type="submission" date="2020-06" db="EMBL/GenBank/DDBJ databases">
        <authorList>
            <person name="Sheffer M."/>
        </authorList>
    </citation>
    <scope>NUCLEOTIDE SEQUENCE</scope>
</reference>
<feature type="compositionally biased region" description="Basic and acidic residues" evidence="1">
    <location>
        <begin position="1"/>
        <end position="19"/>
    </location>
</feature>
<evidence type="ECO:0000313" key="2">
    <source>
        <dbReference type="EMBL" id="KAF8766538.1"/>
    </source>
</evidence>
<dbReference type="Proteomes" id="UP000807504">
    <property type="component" value="Unassembled WGS sequence"/>
</dbReference>
<feature type="region of interest" description="Disordered" evidence="1">
    <location>
        <begin position="1"/>
        <end position="53"/>
    </location>
</feature>
<comment type="caution">
    <text evidence="2">The sequence shown here is derived from an EMBL/GenBank/DDBJ whole genome shotgun (WGS) entry which is preliminary data.</text>
</comment>
<protein>
    <submittedName>
        <fullName evidence="2">Uncharacterized protein</fullName>
    </submittedName>
</protein>
<reference evidence="2" key="1">
    <citation type="journal article" date="2020" name="bioRxiv">
        <title>Chromosome-level reference genome of the European wasp spider Argiope bruennichi: a resource for studies on range expansion and evolutionary adaptation.</title>
        <authorList>
            <person name="Sheffer M.M."/>
            <person name="Hoppe A."/>
            <person name="Krehenwinkel H."/>
            <person name="Uhl G."/>
            <person name="Kuss A.W."/>
            <person name="Jensen L."/>
            <person name="Jensen C."/>
            <person name="Gillespie R.G."/>
            <person name="Hoff K.J."/>
            <person name="Prost S."/>
        </authorList>
    </citation>
    <scope>NUCLEOTIDE SEQUENCE</scope>
</reference>